<dbReference type="Proteomes" id="UP000799767">
    <property type="component" value="Unassembled WGS sequence"/>
</dbReference>
<protein>
    <submittedName>
        <fullName evidence="1">Uncharacterized protein</fullName>
    </submittedName>
</protein>
<evidence type="ECO:0000313" key="2">
    <source>
        <dbReference type="Proteomes" id="UP000799767"/>
    </source>
</evidence>
<evidence type="ECO:0000313" key="1">
    <source>
        <dbReference type="EMBL" id="KAF2479509.1"/>
    </source>
</evidence>
<sequence length="68" mass="7565">MLELPNREVGEPASEHSRWLASAVAQQEARIGERTTVRNLSSMALAVCRLASCRTGLGTRAARHYDRR</sequence>
<dbReference type="RefSeq" id="XP_033586079.1">
    <property type="nucleotide sequence ID" value="XM_033734676.1"/>
</dbReference>
<gene>
    <name evidence="1" type="ORF">BDY17DRAFT_304029</name>
</gene>
<reference evidence="1" key="1">
    <citation type="journal article" date="2020" name="Stud. Mycol.">
        <title>101 Dothideomycetes genomes: a test case for predicting lifestyles and emergence of pathogens.</title>
        <authorList>
            <person name="Haridas S."/>
            <person name="Albert R."/>
            <person name="Binder M."/>
            <person name="Bloem J."/>
            <person name="Labutti K."/>
            <person name="Salamov A."/>
            <person name="Andreopoulos B."/>
            <person name="Baker S."/>
            <person name="Barry K."/>
            <person name="Bills G."/>
            <person name="Bluhm B."/>
            <person name="Cannon C."/>
            <person name="Castanera R."/>
            <person name="Culley D."/>
            <person name="Daum C."/>
            <person name="Ezra D."/>
            <person name="Gonzalez J."/>
            <person name="Henrissat B."/>
            <person name="Kuo A."/>
            <person name="Liang C."/>
            <person name="Lipzen A."/>
            <person name="Lutzoni F."/>
            <person name="Magnuson J."/>
            <person name="Mondo S."/>
            <person name="Nolan M."/>
            <person name="Ohm R."/>
            <person name="Pangilinan J."/>
            <person name="Park H.-J."/>
            <person name="Ramirez L."/>
            <person name="Alfaro M."/>
            <person name="Sun H."/>
            <person name="Tritt A."/>
            <person name="Yoshinaga Y."/>
            <person name="Zwiers L.-H."/>
            <person name="Turgeon B."/>
            <person name="Goodwin S."/>
            <person name="Spatafora J."/>
            <person name="Crous P."/>
            <person name="Grigoriev I."/>
        </authorList>
    </citation>
    <scope>NUCLEOTIDE SEQUENCE</scope>
    <source>
        <strain evidence="1">CBS 113389</strain>
    </source>
</reference>
<keyword evidence="2" id="KW-1185">Reference proteome</keyword>
<name>A0A6A6PHN1_9PEZI</name>
<proteinExistence type="predicted"/>
<dbReference type="GeneID" id="54475678"/>
<organism evidence="1 2">
    <name type="scientific">Neohortaea acidophila</name>
    <dbReference type="NCBI Taxonomy" id="245834"/>
    <lineage>
        <taxon>Eukaryota</taxon>
        <taxon>Fungi</taxon>
        <taxon>Dikarya</taxon>
        <taxon>Ascomycota</taxon>
        <taxon>Pezizomycotina</taxon>
        <taxon>Dothideomycetes</taxon>
        <taxon>Dothideomycetidae</taxon>
        <taxon>Mycosphaerellales</taxon>
        <taxon>Teratosphaeriaceae</taxon>
        <taxon>Neohortaea</taxon>
    </lineage>
</organism>
<accession>A0A6A6PHN1</accession>
<dbReference type="AlphaFoldDB" id="A0A6A6PHN1"/>
<dbReference type="EMBL" id="MU001641">
    <property type="protein sequence ID" value="KAF2479509.1"/>
    <property type="molecule type" value="Genomic_DNA"/>
</dbReference>